<organism evidence="2 3">
    <name type="scientific">Protopolystoma xenopodis</name>
    <dbReference type="NCBI Taxonomy" id="117903"/>
    <lineage>
        <taxon>Eukaryota</taxon>
        <taxon>Metazoa</taxon>
        <taxon>Spiralia</taxon>
        <taxon>Lophotrochozoa</taxon>
        <taxon>Platyhelminthes</taxon>
        <taxon>Monogenea</taxon>
        <taxon>Polyopisthocotylea</taxon>
        <taxon>Polystomatidea</taxon>
        <taxon>Polystomatidae</taxon>
        <taxon>Protopolystoma</taxon>
    </lineage>
</organism>
<gene>
    <name evidence="2" type="ORF">PXEA_LOCUS14181</name>
</gene>
<evidence type="ECO:0000313" key="2">
    <source>
        <dbReference type="EMBL" id="VEL20741.1"/>
    </source>
</evidence>
<accession>A0A448WUT7</accession>
<reference evidence="2" key="1">
    <citation type="submission" date="2018-11" db="EMBL/GenBank/DDBJ databases">
        <authorList>
            <consortium name="Pathogen Informatics"/>
        </authorList>
    </citation>
    <scope>NUCLEOTIDE SEQUENCE</scope>
</reference>
<evidence type="ECO:0000313" key="3">
    <source>
        <dbReference type="Proteomes" id="UP000784294"/>
    </source>
</evidence>
<feature type="region of interest" description="Disordered" evidence="1">
    <location>
        <begin position="54"/>
        <end position="95"/>
    </location>
</feature>
<name>A0A448WUT7_9PLAT</name>
<evidence type="ECO:0000256" key="1">
    <source>
        <dbReference type="SAM" id="MobiDB-lite"/>
    </source>
</evidence>
<comment type="caution">
    <text evidence="2">The sequence shown here is derived from an EMBL/GenBank/DDBJ whole genome shotgun (WGS) entry which is preliminary data.</text>
</comment>
<dbReference type="EMBL" id="CAAALY010047821">
    <property type="protein sequence ID" value="VEL20741.1"/>
    <property type="molecule type" value="Genomic_DNA"/>
</dbReference>
<protein>
    <submittedName>
        <fullName evidence="2">Uncharacterized protein</fullName>
    </submittedName>
</protein>
<keyword evidence="3" id="KW-1185">Reference proteome</keyword>
<dbReference type="AlphaFoldDB" id="A0A448WUT7"/>
<proteinExistence type="predicted"/>
<dbReference type="Proteomes" id="UP000784294">
    <property type="component" value="Unassembled WGS sequence"/>
</dbReference>
<sequence length="287" mass="30825">MVDQVTGLRQLASRHLHAWTLAVGGQGHAARLLEECQTRLASLEAQLASHCFPLAPRTPRPATEPPDNQTECSNGEARGRREEDENKDEEDTDGLIKVDAGKRYQSMLSWLDEFADTLDTLQAGPYQQLLETTQLLSAPVSIGRLPGSQAASANHCLAELRTRLIRLHKHVGLLRASVDSALAEHTVAEEATAELTVWLSKTADRLSSLTEPLVSPQLPALADQLVSLSGAALRASSSLTPQAVGEAGQLPQDPIASAALTAMLNGLDAIIGQRRGRIQALKVTTYI</sequence>